<dbReference type="SUPFAM" id="SSF141072">
    <property type="entry name" value="CalX-like"/>
    <property type="match status" value="1"/>
</dbReference>
<evidence type="ECO:0000256" key="4">
    <source>
        <dbReference type="ARBA" id="ARBA00022837"/>
    </source>
</evidence>
<name>A0ABW6A648_9BACT</name>
<dbReference type="InterPro" id="IPR013320">
    <property type="entry name" value="ConA-like_dom_sf"/>
</dbReference>
<dbReference type="InterPro" id="IPR000757">
    <property type="entry name" value="Beta-glucanase-like"/>
</dbReference>
<organism evidence="7 8">
    <name type="scientific">Terrimonas rubra</name>
    <dbReference type="NCBI Taxonomy" id="1035890"/>
    <lineage>
        <taxon>Bacteria</taxon>
        <taxon>Pseudomonadati</taxon>
        <taxon>Bacteroidota</taxon>
        <taxon>Chitinophagia</taxon>
        <taxon>Chitinophagales</taxon>
        <taxon>Chitinophagaceae</taxon>
        <taxon>Terrimonas</taxon>
    </lineage>
</organism>
<dbReference type="InterPro" id="IPR003644">
    <property type="entry name" value="Calx_beta"/>
</dbReference>
<dbReference type="PROSITE" id="PS51762">
    <property type="entry name" value="GH16_2"/>
    <property type="match status" value="1"/>
</dbReference>
<dbReference type="Pfam" id="PF00722">
    <property type="entry name" value="Glyco_hydro_16"/>
    <property type="match status" value="1"/>
</dbReference>
<evidence type="ECO:0000256" key="2">
    <source>
        <dbReference type="ARBA" id="ARBA00022729"/>
    </source>
</evidence>
<dbReference type="SUPFAM" id="SSF49899">
    <property type="entry name" value="Concanavalin A-like lectins/glucanases"/>
    <property type="match status" value="1"/>
</dbReference>
<feature type="chain" id="PRO_5047070275" evidence="5">
    <location>
        <begin position="20"/>
        <end position="401"/>
    </location>
</feature>
<feature type="domain" description="GH16" evidence="6">
    <location>
        <begin position="155"/>
        <end position="401"/>
    </location>
</feature>
<evidence type="ECO:0000256" key="1">
    <source>
        <dbReference type="ARBA" id="ARBA00006865"/>
    </source>
</evidence>
<dbReference type="RefSeq" id="WP_386099912.1">
    <property type="nucleotide sequence ID" value="NZ_JBHUOZ010000003.1"/>
</dbReference>
<dbReference type="InterPro" id="IPR050546">
    <property type="entry name" value="Glycosyl_Hydrlase_16"/>
</dbReference>
<keyword evidence="2 5" id="KW-0732">Signal</keyword>
<feature type="signal peptide" evidence="5">
    <location>
        <begin position="1"/>
        <end position="19"/>
    </location>
</feature>
<reference evidence="8" key="1">
    <citation type="journal article" date="2019" name="Int. J. Syst. Evol. Microbiol.">
        <title>The Global Catalogue of Microorganisms (GCM) 10K type strain sequencing project: providing services to taxonomists for standard genome sequencing and annotation.</title>
        <authorList>
            <consortium name="The Broad Institute Genomics Platform"/>
            <consortium name="The Broad Institute Genome Sequencing Center for Infectious Disease"/>
            <person name="Wu L."/>
            <person name="Ma J."/>
        </authorList>
    </citation>
    <scope>NUCLEOTIDE SEQUENCE [LARGE SCALE GENOMIC DNA]</scope>
    <source>
        <strain evidence="8">KCTC 23299</strain>
    </source>
</reference>
<keyword evidence="8" id="KW-1185">Reference proteome</keyword>
<dbReference type="Gene3D" id="2.60.40.2030">
    <property type="match status" value="1"/>
</dbReference>
<evidence type="ECO:0000256" key="3">
    <source>
        <dbReference type="ARBA" id="ARBA00022737"/>
    </source>
</evidence>
<dbReference type="Proteomes" id="UP001597511">
    <property type="component" value="Unassembled WGS sequence"/>
</dbReference>
<proteinExistence type="inferred from homology"/>
<evidence type="ECO:0000313" key="7">
    <source>
        <dbReference type="EMBL" id="MFD2920819.1"/>
    </source>
</evidence>
<accession>A0ABW6A648</accession>
<dbReference type="CDD" id="cd08023">
    <property type="entry name" value="GH16_laminarinase_like"/>
    <property type="match status" value="1"/>
</dbReference>
<dbReference type="EMBL" id="JBHUOZ010000003">
    <property type="protein sequence ID" value="MFD2920819.1"/>
    <property type="molecule type" value="Genomic_DNA"/>
</dbReference>
<dbReference type="PANTHER" id="PTHR10963">
    <property type="entry name" value="GLYCOSYL HYDROLASE-RELATED"/>
    <property type="match status" value="1"/>
</dbReference>
<dbReference type="Pfam" id="PF03160">
    <property type="entry name" value="Calx-beta"/>
    <property type="match status" value="1"/>
</dbReference>
<comment type="similarity">
    <text evidence="1">Belongs to the glycosyl hydrolase 16 family.</text>
</comment>
<evidence type="ECO:0000259" key="6">
    <source>
        <dbReference type="PROSITE" id="PS51762"/>
    </source>
</evidence>
<dbReference type="InterPro" id="IPR038081">
    <property type="entry name" value="CalX-like_sf"/>
</dbReference>
<comment type="caution">
    <text evidence="7">The sequence shown here is derived from an EMBL/GenBank/DDBJ whole genome shotgun (WGS) entry which is preliminary data.</text>
</comment>
<protein>
    <submittedName>
        <fullName evidence="7">Family 16 glycosylhydrolase</fullName>
    </submittedName>
</protein>
<evidence type="ECO:0000256" key="5">
    <source>
        <dbReference type="SAM" id="SignalP"/>
    </source>
</evidence>
<keyword evidence="4" id="KW-0106">Calcium</keyword>
<dbReference type="PROSITE" id="PS51257">
    <property type="entry name" value="PROKAR_LIPOPROTEIN"/>
    <property type="match status" value="1"/>
</dbReference>
<keyword evidence="3" id="KW-0677">Repeat</keyword>
<dbReference type="Gene3D" id="2.60.120.200">
    <property type="match status" value="1"/>
</dbReference>
<dbReference type="SMART" id="SM00237">
    <property type="entry name" value="Calx_beta"/>
    <property type="match status" value="1"/>
</dbReference>
<dbReference type="PANTHER" id="PTHR10963:SF55">
    <property type="entry name" value="GLYCOSIDE HYDROLASE FAMILY 16 PROTEIN"/>
    <property type="match status" value="1"/>
</dbReference>
<sequence length="401" mass="44303">MKILSVLSLVLLISCSKGGSGGGGETPTPAPQISITDLSLFEGNGGTTTFPVEVKLSNKSSKEVKVQYSTNEGFAKAGEDYTAVTNQTLTFAPNETTKTINITIVADLIKEGDDDFTVQLSAPVNATISKADAKVIIRNDDTKISFTNTGYDAPTTYPGYTLDWADEFNNTSLDASIWSNQNGDGCPGNCGWGNNELQYYTNRPQNIFFQDGKLVIEANKESFSGKSYTSSKILTSGKKKIKYGRIDIRAKLPTGQGIWPAFWMMPQDDVYGGWPASGEIDIMEMVGHEPNRTHGTVHYGTGWNDRKNISKSTTTSTGTLHDKFYVYSLEWKQDEIKWFLDGNLFATLTKADLGAYNYPFNEYFYLIFNLAVGGNWPGSPNAATYFPQWLIVDYVRVYKPN</sequence>
<gene>
    <name evidence="7" type="ORF">ACFS6H_13925</name>
</gene>
<evidence type="ECO:0000313" key="8">
    <source>
        <dbReference type="Proteomes" id="UP001597511"/>
    </source>
</evidence>